<reference evidence="1 2" key="1">
    <citation type="journal article" date="2007" name="Proc. Natl. Acad. Sci. U.S.A.">
        <title>The genome of Syntrophus aciditrophicus: life at the thermodynamic limit of microbial growth.</title>
        <authorList>
            <person name="McInerney M.J."/>
            <person name="Rohlin L."/>
            <person name="Mouttaki H."/>
            <person name="Kim U."/>
            <person name="Krupp R.S."/>
            <person name="Rios-Hernandez L."/>
            <person name="Sieber J."/>
            <person name="Struchtemeyer C.G."/>
            <person name="Bhattacharyya A."/>
            <person name="Campbell J.W."/>
            <person name="Gunsalus R.P."/>
        </authorList>
    </citation>
    <scope>NUCLEOTIDE SEQUENCE [LARGE SCALE GENOMIC DNA]</scope>
    <source>
        <strain evidence="1 2">SB</strain>
    </source>
</reference>
<name>Q2LXJ8_SYNAS</name>
<dbReference type="KEGG" id="sat:SYN_00346"/>
<evidence type="ECO:0000313" key="2">
    <source>
        <dbReference type="Proteomes" id="UP000001933"/>
    </source>
</evidence>
<organism evidence="1 2">
    <name type="scientific">Syntrophus aciditrophicus (strain SB)</name>
    <dbReference type="NCBI Taxonomy" id="56780"/>
    <lineage>
        <taxon>Bacteria</taxon>
        <taxon>Pseudomonadati</taxon>
        <taxon>Thermodesulfobacteriota</taxon>
        <taxon>Syntrophia</taxon>
        <taxon>Syntrophales</taxon>
        <taxon>Syntrophaceae</taxon>
        <taxon>Syntrophus</taxon>
    </lineage>
</organism>
<accession>Q2LXJ8</accession>
<protein>
    <submittedName>
        <fullName evidence="1">Hypothetical cytosolic protein</fullName>
    </submittedName>
</protein>
<dbReference type="InParanoid" id="Q2LXJ8"/>
<dbReference type="STRING" id="56780.SYN_00346"/>
<dbReference type="AlphaFoldDB" id="Q2LXJ8"/>
<dbReference type="EMBL" id="CP000252">
    <property type="protein sequence ID" value="ABC78809.1"/>
    <property type="molecule type" value="Genomic_DNA"/>
</dbReference>
<gene>
    <name evidence="1" type="ORF">SYN_00346</name>
</gene>
<dbReference type="Proteomes" id="UP000001933">
    <property type="component" value="Chromosome"/>
</dbReference>
<dbReference type="HOGENOM" id="CLU_2774424_0_0_7"/>
<evidence type="ECO:0000313" key="1">
    <source>
        <dbReference type="EMBL" id="ABC78809.1"/>
    </source>
</evidence>
<proteinExistence type="predicted"/>
<sequence length="69" mass="8331">MNNIFEHAYKEGKIPDSETGKYLISQLGEVNYIPPNSVRDYEYAVLKMYQEYYELMEKRKKERESSEEK</sequence>
<keyword evidence="2" id="KW-1185">Reference proteome</keyword>